<dbReference type="PANTHER" id="PTHR24243:SF208">
    <property type="entry name" value="PYROKININ-1 RECEPTOR"/>
    <property type="match status" value="1"/>
</dbReference>
<keyword evidence="6 8" id="KW-0675">Receptor</keyword>
<dbReference type="GO" id="GO:0004930">
    <property type="term" value="F:G protein-coupled receptor activity"/>
    <property type="evidence" value="ECO:0007669"/>
    <property type="project" value="UniProtKB-KW"/>
</dbReference>
<proteinExistence type="inferred from homology"/>
<feature type="transmembrane region" description="Helical" evidence="9">
    <location>
        <begin position="175"/>
        <end position="196"/>
    </location>
</feature>
<dbReference type="KEGG" id="lak:106158064"/>
<dbReference type="CDD" id="cd00637">
    <property type="entry name" value="7tm_classA_rhodopsin-like"/>
    <property type="match status" value="1"/>
</dbReference>
<comment type="subcellular location">
    <subcellularLocation>
        <location evidence="1">Membrane</location>
        <topology evidence="1">Multi-pass membrane protein</topology>
    </subcellularLocation>
</comment>
<dbReference type="Gene3D" id="1.20.1070.10">
    <property type="entry name" value="Rhodopsin 7-helix transmembrane proteins"/>
    <property type="match status" value="1"/>
</dbReference>
<dbReference type="Pfam" id="PF00001">
    <property type="entry name" value="7tm_1"/>
    <property type="match status" value="1"/>
</dbReference>
<evidence type="ECO:0000313" key="11">
    <source>
        <dbReference type="Proteomes" id="UP000085678"/>
    </source>
</evidence>
<evidence type="ECO:0000256" key="3">
    <source>
        <dbReference type="ARBA" id="ARBA00022989"/>
    </source>
</evidence>
<keyword evidence="11" id="KW-1185">Reference proteome</keyword>
<evidence type="ECO:0000256" key="6">
    <source>
        <dbReference type="ARBA" id="ARBA00023170"/>
    </source>
</evidence>
<dbReference type="GeneID" id="106158064"/>
<keyword evidence="3 9" id="KW-1133">Transmembrane helix</keyword>
<feature type="transmembrane region" description="Helical" evidence="9">
    <location>
        <begin position="316"/>
        <end position="338"/>
    </location>
</feature>
<name>A0A1S3HWC1_LINAN</name>
<evidence type="ECO:0000256" key="9">
    <source>
        <dbReference type="SAM" id="Phobius"/>
    </source>
</evidence>
<dbReference type="AlphaFoldDB" id="A0A1S3HWC1"/>
<feature type="transmembrane region" description="Helical" evidence="9">
    <location>
        <begin position="95"/>
        <end position="113"/>
    </location>
</feature>
<protein>
    <submittedName>
        <fullName evidence="12">Neuropeptide receptor 15-like</fullName>
    </submittedName>
</protein>
<dbReference type="OMA" id="FTMIIAY"/>
<feature type="transmembrane region" description="Helical" evidence="9">
    <location>
        <begin position="57"/>
        <end position="83"/>
    </location>
</feature>
<dbReference type="SUPFAM" id="SSF81321">
    <property type="entry name" value="Family A G protein-coupled receptor-like"/>
    <property type="match status" value="1"/>
</dbReference>
<feature type="transmembrane region" description="Helical" evidence="9">
    <location>
        <begin position="133"/>
        <end position="154"/>
    </location>
</feature>
<evidence type="ECO:0000256" key="2">
    <source>
        <dbReference type="ARBA" id="ARBA00022692"/>
    </source>
</evidence>
<comment type="similarity">
    <text evidence="8">Belongs to the G-protein coupled receptor 1 family.</text>
</comment>
<keyword evidence="4 8" id="KW-0297">G-protein coupled receptor</keyword>
<feature type="transmembrane region" description="Helical" evidence="9">
    <location>
        <begin position="277"/>
        <end position="296"/>
    </location>
</feature>
<feature type="transmembrane region" description="Helical" evidence="9">
    <location>
        <begin position="232"/>
        <end position="256"/>
    </location>
</feature>
<organism evidence="11 12">
    <name type="scientific">Lingula anatina</name>
    <name type="common">Brachiopod</name>
    <name type="synonym">Lingula unguis</name>
    <dbReference type="NCBI Taxonomy" id="7574"/>
    <lineage>
        <taxon>Eukaryota</taxon>
        <taxon>Metazoa</taxon>
        <taxon>Spiralia</taxon>
        <taxon>Lophotrochozoa</taxon>
        <taxon>Brachiopoda</taxon>
        <taxon>Linguliformea</taxon>
        <taxon>Lingulata</taxon>
        <taxon>Lingulida</taxon>
        <taxon>Linguloidea</taxon>
        <taxon>Lingulidae</taxon>
        <taxon>Lingula</taxon>
    </lineage>
</organism>
<feature type="domain" description="G-protein coupled receptors family 1 profile" evidence="10">
    <location>
        <begin position="74"/>
        <end position="335"/>
    </location>
</feature>
<dbReference type="InterPro" id="IPR000276">
    <property type="entry name" value="GPCR_Rhodpsn"/>
</dbReference>
<evidence type="ECO:0000256" key="4">
    <source>
        <dbReference type="ARBA" id="ARBA00023040"/>
    </source>
</evidence>
<sequence length="396" mass="44164">MGNRSNSYNTGLEEERNKIDGFVNNYTRGFFNVTISSNSTEYHDGERNDDKVSTEGLILVSLILWIFILIGIAGNLMVIYGVLSDRKMRASVTNLFIINLAVADFIILALGIPDTVLFSIDQGYLLGVVACKGLRYGIVLSWYASVMNQIALCIERYIAIVHPLKANILCNRRNTLIGIACIWPLSAAFAIPIPIFNVIGTPPNATDAKCATRFPGNHGSIFSAWKYAEMTLWYIVPMVILIVLYTIVGHRLFAGAEELHGGRKDKGESDALKARRGVIKMLVASVVLYLISYSPIQGMLIYTTFRPFPLHKRWMWHAFVISLVYVNSAANPILYSIFSQNFRRRFQRMVCFCSTKYRAARSLSTAGSSCSQTVGQCPSNATKYSLVHLNRGHSEA</sequence>
<evidence type="ECO:0000259" key="10">
    <source>
        <dbReference type="PROSITE" id="PS50262"/>
    </source>
</evidence>
<keyword evidence="7 8" id="KW-0807">Transducer</keyword>
<dbReference type="PROSITE" id="PS00237">
    <property type="entry name" value="G_PROTEIN_RECEP_F1_1"/>
    <property type="match status" value="1"/>
</dbReference>
<dbReference type="Proteomes" id="UP000085678">
    <property type="component" value="Unplaced"/>
</dbReference>
<dbReference type="InParanoid" id="A0A1S3HWC1"/>
<evidence type="ECO:0000256" key="7">
    <source>
        <dbReference type="ARBA" id="ARBA00023224"/>
    </source>
</evidence>
<dbReference type="PRINTS" id="PR00237">
    <property type="entry name" value="GPCRRHODOPSN"/>
</dbReference>
<dbReference type="RefSeq" id="XP_013389359.1">
    <property type="nucleotide sequence ID" value="XM_013533905.2"/>
</dbReference>
<reference evidence="12" key="1">
    <citation type="submission" date="2025-08" db="UniProtKB">
        <authorList>
            <consortium name="RefSeq"/>
        </authorList>
    </citation>
    <scope>IDENTIFICATION</scope>
    <source>
        <tissue evidence="12">Gonads</tissue>
    </source>
</reference>
<dbReference type="SMART" id="SM01381">
    <property type="entry name" value="7TM_GPCR_Srsx"/>
    <property type="match status" value="1"/>
</dbReference>
<dbReference type="InterPro" id="IPR017452">
    <property type="entry name" value="GPCR_Rhodpsn_7TM"/>
</dbReference>
<keyword evidence="2 8" id="KW-0812">Transmembrane</keyword>
<evidence type="ECO:0000256" key="5">
    <source>
        <dbReference type="ARBA" id="ARBA00023136"/>
    </source>
</evidence>
<dbReference type="GO" id="GO:0005886">
    <property type="term" value="C:plasma membrane"/>
    <property type="evidence" value="ECO:0007669"/>
    <property type="project" value="TreeGrafter"/>
</dbReference>
<dbReference type="PANTHER" id="PTHR24243">
    <property type="entry name" value="G-PROTEIN COUPLED RECEPTOR"/>
    <property type="match status" value="1"/>
</dbReference>
<keyword evidence="5 9" id="KW-0472">Membrane</keyword>
<accession>A0A1S3HWC1</accession>
<evidence type="ECO:0000256" key="1">
    <source>
        <dbReference type="ARBA" id="ARBA00004141"/>
    </source>
</evidence>
<evidence type="ECO:0000313" key="12">
    <source>
        <dbReference type="RefSeq" id="XP_013389359.1"/>
    </source>
</evidence>
<gene>
    <name evidence="12" type="primary">LOC106158064</name>
</gene>
<dbReference type="PROSITE" id="PS50262">
    <property type="entry name" value="G_PROTEIN_RECEP_F1_2"/>
    <property type="match status" value="1"/>
</dbReference>
<evidence type="ECO:0000256" key="8">
    <source>
        <dbReference type="RuleBase" id="RU000688"/>
    </source>
</evidence>
<dbReference type="OrthoDB" id="10037617at2759"/>